<dbReference type="Pfam" id="PF12697">
    <property type="entry name" value="Abhydrolase_6"/>
    <property type="match status" value="1"/>
</dbReference>
<dbReference type="Gene3D" id="3.40.50.1820">
    <property type="entry name" value="alpha/beta hydrolase"/>
    <property type="match status" value="1"/>
</dbReference>
<reference evidence="5" key="1">
    <citation type="submission" date="2022-01" db="EMBL/GenBank/DDBJ databases">
        <authorList>
            <person name="Criscuolo A."/>
        </authorList>
    </citation>
    <scope>NUCLEOTIDE SEQUENCE</scope>
    <source>
        <strain evidence="5">CIP111892</strain>
    </source>
</reference>
<evidence type="ECO:0000313" key="5">
    <source>
        <dbReference type="EMBL" id="CAH1191215.1"/>
    </source>
</evidence>
<gene>
    <name evidence="5" type="ORF">PAECIP111892_00547</name>
</gene>
<keyword evidence="6" id="KW-1185">Reference proteome</keyword>
<dbReference type="Gene3D" id="3.30.457.10">
    <property type="entry name" value="Copper amine oxidase-like, N-terminal domain"/>
    <property type="match status" value="1"/>
</dbReference>
<evidence type="ECO:0000313" key="6">
    <source>
        <dbReference type="Proteomes" id="UP000838324"/>
    </source>
</evidence>
<sequence>MRKGLVLVIICSLLFLGGMWDLPVVHGAEDKVGVTVNFEPLKVPAGITPFVNSSVVMVPVRPVGEALGYEVIYIKEQNSLQLKGNGREGVIRLGEGTLVLGGKERLAIDGKAMIKNNRIYVPLSFFGALVLITAYDAVSLQAAVSTPQKYADNVVLLLNSGQFEELWQDLFGAELKKLVPVSALQSGWASLEGPYGTFVQLDSATATQVNGQTVIQAKVEFSKGNLNMIITVDNNARLTGLRFTPAAEPFVERELPEGLTEETVVVGEGTAHPLKGVLTLPEHSSGRLPSVVLVHGSGSTDLDETAFAYKPFRDISWGLAQQGIAVLRYDKRSYVYPKDFIGDMAASFTVKEETVDDAILAAKLLKSDKRLDPEHVYLAGHSLGGMLAPRIDADGGDFAGLILLAGSPRKLWEIVYDQNMNVIHTLDDSNPLKAQTVSAMDGELMKAKALSSLTAEQAKQAPAVFGIPAYYLQEMQQHDTAELARKLSKPVLVMQGADDFQIFAGTDFPLWKEVLKNNAAAEFKLYPGLNHFFVNYDGAGAGTTEEYNVPGTLDPQVIMDMGIWIKAQYY</sequence>
<dbReference type="SUPFAM" id="SSF53474">
    <property type="entry name" value="alpha/beta-Hydrolases"/>
    <property type="match status" value="1"/>
</dbReference>
<comment type="caution">
    <text evidence="5">The sequence shown here is derived from an EMBL/GenBank/DDBJ whole genome shotgun (WGS) entry which is preliminary data.</text>
</comment>
<dbReference type="EMBL" id="CAKMMG010000001">
    <property type="protein sequence ID" value="CAH1191215.1"/>
    <property type="molecule type" value="Genomic_DNA"/>
</dbReference>
<evidence type="ECO:0000259" key="2">
    <source>
        <dbReference type="Pfam" id="PF07833"/>
    </source>
</evidence>
<evidence type="ECO:0000259" key="3">
    <source>
        <dbReference type="Pfam" id="PF12697"/>
    </source>
</evidence>
<dbReference type="Pfam" id="PF07833">
    <property type="entry name" value="Cu_amine_oxidN1"/>
    <property type="match status" value="1"/>
</dbReference>
<protein>
    <recommendedName>
        <fullName evidence="7">Alpha/beta fold hydrolase</fullName>
    </recommendedName>
</protein>
<dbReference type="InterPro" id="IPR053145">
    <property type="entry name" value="AB_hydrolase_Est10"/>
</dbReference>
<dbReference type="InterPro" id="IPR036582">
    <property type="entry name" value="Mao_N_sf"/>
</dbReference>
<keyword evidence="1" id="KW-0378">Hydrolase</keyword>
<dbReference type="InterPro" id="IPR029058">
    <property type="entry name" value="AB_hydrolase_fold"/>
</dbReference>
<dbReference type="Pfam" id="PF13026">
    <property type="entry name" value="DUF3887"/>
    <property type="match status" value="1"/>
</dbReference>
<feature type="domain" description="Copper amine oxidase-like N-terminal" evidence="2">
    <location>
        <begin position="46"/>
        <end position="127"/>
    </location>
</feature>
<dbReference type="SUPFAM" id="SSF55383">
    <property type="entry name" value="Copper amine oxidase, domain N"/>
    <property type="match status" value="1"/>
</dbReference>
<dbReference type="Gene3D" id="3.10.450.590">
    <property type="match status" value="1"/>
</dbReference>
<dbReference type="InterPro" id="IPR000073">
    <property type="entry name" value="AB_hydrolase_1"/>
</dbReference>
<feature type="domain" description="DUF3887" evidence="4">
    <location>
        <begin position="151"/>
        <end position="241"/>
    </location>
</feature>
<evidence type="ECO:0000259" key="4">
    <source>
        <dbReference type="Pfam" id="PF13026"/>
    </source>
</evidence>
<dbReference type="Proteomes" id="UP000838324">
    <property type="component" value="Unassembled WGS sequence"/>
</dbReference>
<dbReference type="InterPro" id="IPR012854">
    <property type="entry name" value="Cu_amine_oxidase-like_N"/>
</dbReference>
<dbReference type="InterPro" id="IPR002471">
    <property type="entry name" value="Pept_S9_AS"/>
</dbReference>
<dbReference type="InterPro" id="IPR024981">
    <property type="entry name" value="DUF3887"/>
</dbReference>
<dbReference type="PANTHER" id="PTHR43265:SF1">
    <property type="entry name" value="ESTERASE ESTD"/>
    <property type="match status" value="1"/>
</dbReference>
<evidence type="ECO:0008006" key="7">
    <source>
        <dbReference type="Google" id="ProtNLM"/>
    </source>
</evidence>
<organism evidence="5 6">
    <name type="scientific">Paenibacillus auburnensis</name>
    <dbReference type="NCBI Taxonomy" id="2905649"/>
    <lineage>
        <taxon>Bacteria</taxon>
        <taxon>Bacillati</taxon>
        <taxon>Bacillota</taxon>
        <taxon>Bacilli</taxon>
        <taxon>Bacillales</taxon>
        <taxon>Paenibacillaceae</taxon>
        <taxon>Paenibacillus</taxon>
    </lineage>
</organism>
<dbReference type="PANTHER" id="PTHR43265">
    <property type="entry name" value="ESTERASE ESTD"/>
    <property type="match status" value="1"/>
</dbReference>
<name>A0ABN8FRY7_9BACL</name>
<proteinExistence type="predicted"/>
<dbReference type="PROSITE" id="PS00708">
    <property type="entry name" value="PRO_ENDOPEP_SER"/>
    <property type="match status" value="1"/>
</dbReference>
<evidence type="ECO:0000256" key="1">
    <source>
        <dbReference type="ARBA" id="ARBA00022801"/>
    </source>
</evidence>
<accession>A0ABN8FRY7</accession>
<dbReference type="RefSeq" id="WP_236329526.1">
    <property type="nucleotide sequence ID" value="NZ_CAKMMG010000001.1"/>
</dbReference>
<feature type="domain" description="AB hydrolase-1" evidence="3">
    <location>
        <begin position="291"/>
        <end position="536"/>
    </location>
</feature>